<dbReference type="AlphaFoldDB" id="M6FBL2"/>
<accession>M6FBL2</accession>
<protein>
    <submittedName>
        <fullName evidence="1">Uncharacterized protein</fullName>
    </submittedName>
</protein>
<dbReference type="PATRIC" id="fig|1240687.3.peg.4594"/>
<name>M6FBL2_9LEPT</name>
<gene>
    <name evidence="1" type="ORF">LEP1GSC008_1983</name>
</gene>
<evidence type="ECO:0000313" key="1">
    <source>
        <dbReference type="EMBL" id="EMK20206.1"/>
    </source>
</evidence>
<organism evidence="1 2">
    <name type="scientific">Leptospira kirschneri serovar Bulgarica str. Nikolaevo</name>
    <dbReference type="NCBI Taxonomy" id="1240687"/>
    <lineage>
        <taxon>Bacteria</taxon>
        <taxon>Pseudomonadati</taxon>
        <taxon>Spirochaetota</taxon>
        <taxon>Spirochaetia</taxon>
        <taxon>Leptospirales</taxon>
        <taxon>Leptospiraceae</taxon>
        <taxon>Leptospira</taxon>
    </lineage>
</organism>
<proteinExistence type="predicted"/>
<reference evidence="1 2" key="1">
    <citation type="submission" date="2013-01" db="EMBL/GenBank/DDBJ databases">
        <authorList>
            <person name="Harkins D.M."/>
            <person name="Durkin A.S."/>
            <person name="Brinkac L.M."/>
            <person name="Haft D.H."/>
            <person name="Selengut J.D."/>
            <person name="Sanka R."/>
            <person name="DePew J."/>
            <person name="Purushe J."/>
            <person name="Galloway R.L."/>
            <person name="Vinetz J.M."/>
            <person name="Sutton G.G."/>
            <person name="Nierman W.C."/>
            <person name="Fouts D.E."/>
        </authorList>
    </citation>
    <scope>NUCLEOTIDE SEQUENCE [LARGE SCALE GENOMIC DNA]</scope>
    <source>
        <strain evidence="1 2">Nikolaevo</strain>
    </source>
</reference>
<dbReference type="EMBL" id="ANCE01000219">
    <property type="protein sequence ID" value="EMK20206.1"/>
    <property type="molecule type" value="Genomic_DNA"/>
</dbReference>
<sequence length="41" mass="4812">MTEAKEPGPAVPFNLSFIDYWRDSPKFSYVEPTLDLSFLRF</sequence>
<evidence type="ECO:0000313" key="2">
    <source>
        <dbReference type="Proteomes" id="UP000011980"/>
    </source>
</evidence>
<comment type="caution">
    <text evidence="1">The sequence shown here is derived from an EMBL/GenBank/DDBJ whole genome shotgun (WGS) entry which is preliminary data.</text>
</comment>
<dbReference type="Proteomes" id="UP000011980">
    <property type="component" value="Unassembled WGS sequence"/>
</dbReference>